<feature type="region of interest" description="Disordered" evidence="1">
    <location>
        <begin position="331"/>
        <end position="360"/>
    </location>
</feature>
<organism evidence="3 4">
    <name type="scientific">Heligmosomoides polygyrus</name>
    <name type="common">Parasitic roundworm</name>
    <dbReference type="NCBI Taxonomy" id="6339"/>
    <lineage>
        <taxon>Eukaryota</taxon>
        <taxon>Metazoa</taxon>
        <taxon>Ecdysozoa</taxon>
        <taxon>Nematoda</taxon>
        <taxon>Chromadorea</taxon>
        <taxon>Rhabditida</taxon>
        <taxon>Rhabditina</taxon>
        <taxon>Rhabditomorpha</taxon>
        <taxon>Strongyloidea</taxon>
        <taxon>Heligmosomidae</taxon>
        <taxon>Heligmosomoides</taxon>
    </lineage>
</organism>
<dbReference type="AlphaFoldDB" id="A0A183FWZ4"/>
<dbReference type="EMBL" id="UZAH01027735">
    <property type="protein sequence ID" value="VDO94559.1"/>
    <property type="molecule type" value="Genomic_DNA"/>
</dbReference>
<dbReference type="WBParaSite" id="HPBE_0001301501-mRNA-1">
    <property type="protein sequence ID" value="HPBE_0001301501-mRNA-1"/>
    <property type="gene ID" value="HPBE_0001301501"/>
</dbReference>
<gene>
    <name evidence="2" type="ORF">HPBE_LOCUS13016</name>
</gene>
<name>A0A183FWZ4_HELPZ</name>
<reference evidence="4" key="2">
    <citation type="submission" date="2019-09" db="UniProtKB">
        <authorList>
            <consortium name="WormBaseParasite"/>
        </authorList>
    </citation>
    <scope>IDENTIFICATION</scope>
</reference>
<accession>A0A3P7ZV86</accession>
<dbReference type="Proteomes" id="UP000050761">
    <property type="component" value="Unassembled WGS sequence"/>
</dbReference>
<sequence>MQLTLVKLPDLARGLETSSLPIQVARPDRLEQSKPRGRVKARDSGEKMAHSVDEYTEEMLLDDACEEQGIPVDTQCDKVLSRTMRTSDPVRNEVWESVQKEVALASECVKSLIEEAASDEGTVENGRAHRCPKYLGSCRQLAERNGPDLSALDDWDPHLLMSVAQRKLRQLKGKGIYVGHSDSRPLPLHLLNGKCTALFGRKSLTTIAVMDMEVEALLDAGSEISIIPIPVFIEISIIPIPVFKETRNKGIDLDVYVTRIPGLRAVVRNASGDVMNFVDTIRMDATCNNVTKEVSFHVGGGLGRLVILGTNALDMFGARLTAPDDRFLCHSDADHTNKPRVEPPSSVATVSDRTFVPPGA</sequence>
<keyword evidence="3" id="KW-1185">Reference proteome</keyword>
<evidence type="ECO:0000256" key="1">
    <source>
        <dbReference type="SAM" id="MobiDB-lite"/>
    </source>
</evidence>
<protein>
    <submittedName>
        <fullName evidence="4">Peptidase A2 domain-containing protein</fullName>
    </submittedName>
</protein>
<evidence type="ECO:0000313" key="4">
    <source>
        <dbReference type="WBParaSite" id="HPBE_0001301501-mRNA-1"/>
    </source>
</evidence>
<evidence type="ECO:0000313" key="3">
    <source>
        <dbReference type="Proteomes" id="UP000050761"/>
    </source>
</evidence>
<feature type="region of interest" description="Disordered" evidence="1">
    <location>
        <begin position="29"/>
        <end position="50"/>
    </location>
</feature>
<accession>A0A183FWZ4</accession>
<proteinExistence type="predicted"/>
<feature type="compositionally biased region" description="Basic and acidic residues" evidence="1">
    <location>
        <begin position="331"/>
        <end position="341"/>
    </location>
</feature>
<evidence type="ECO:0000313" key="2">
    <source>
        <dbReference type="EMBL" id="VDO94559.1"/>
    </source>
</evidence>
<reference evidence="2 3" key="1">
    <citation type="submission" date="2018-11" db="EMBL/GenBank/DDBJ databases">
        <authorList>
            <consortium name="Pathogen Informatics"/>
        </authorList>
    </citation>
    <scope>NUCLEOTIDE SEQUENCE [LARGE SCALE GENOMIC DNA]</scope>
</reference>